<dbReference type="Pfam" id="PF17789">
    <property type="entry name" value="MG4"/>
    <property type="match status" value="1"/>
</dbReference>
<feature type="chain" id="PRO_5042114621" evidence="6">
    <location>
        <begin position="21"/>
        <end position="395"/>
    </location>
</feature>
<reference evidence="10" key="1">
    <citation type="submission" date="2022-03" db="EMBL/GenBank/DDBJ databases">
        <authorList>
            <person name="Alioto T."/>
            <person name="Alioto T."/>
            <person name="Gomez Garrido J."/>
        </authorList>
    </citation>
    <scope>NUCLEOTIDE SEQUENCE</scope>
</reference>
<keyword evidence="4" id="KW-0722">Serine protease inhibitor</keyword>
<dbReference type="InterPro" id="IPR002890">
    <property type="entry name" value="MG2"/>
</dbReference>
<keyword evidence="2" id="KW-0646">Protease inhibitor</keyword>
<feature type="domain" description="Macroglobulin" evidence="7">
    <location>
        <begin position="112"/>
        <end position="189"/>
    </location>
</feature>
<evidence type="ECO:0000313" key="10">
    <source>
        <dbReference type="EMBL" id="CAH2322581.1"/>
    </source>
</evidence>
<dbReference type="Gene3D" id="2.60.40.1940">
    <property type="match status" value="1"/>
</dbReference>
<dbReference type="InterPro" id="IPR013783">
    <property type="entry name" value="Ig-like_fold"/>
</dbReference>
<evidence type="ECO:0000256" key="3">
    <source>
        <dbReference type="ARBA" id="ARBA00022729"/>
    </source>
</evidence>
<dbReference type="Pfam" id="PF01835">
    <property type="entry name" value="MG2"/>
    <property type="match status" value="1"/>
</dbReference>
<dbReference type="InterPro" id="IPR050473">
    <property type="entry name" value="A2M/Complement_sys"/>
</dbReference>
<dbReference type="InterPro" id="IPR040839">
    <property type="entry name" value="MG4"/>
</dbReference>
<feature type="signal peptide" evidence="6">
    <location>
        <begin position="1"/>
        <end position="20"/>
    </location>
</feature>
<comment type="similarity">
    <text evidence="1">Belongs to the protease inhibitor I39 (alpha-2-macroglobulin) family.</text>
</comment>
<dbReference type="PANTHER" id="PTHR11412">
    <property type="entry name" value="MACROGLOBULIN / COMPLEMENT"/>
    <property type="match status" value="1"/>
</dbReference>
<evidence type="ECO:0000313" key="11">
    <source>
        <dbReference type="Proteomes" id="UP001295444"/>
    </source>
</evidence>
<dbReference type="FunFam" id="2.60.40.1930:FF:000001">
    <property type="entry name" value="CD109 isoform 3"/>
    <property type="match status" value="1"/>
</dbReference>
<evidence type="ECO:0000256" key="6">
    <source>
        <dbReference type="SAM" id="SignalP"/>
    </source>
</evidence>
<dbReference type="Gene3D" id="2.60.40.1930">
    <property type="match status" value="1"/>
</dbReference>
<keyword evidence="5" id="KW-0325">Glycoprotein</keyword>
<organism evidence="10 11">
    <name type="scientific">Pelobates cultripes</name>
    <name type="common">Western spadefoot toad</name>
    <dbReference type="NCBI Taxonomy" id="61616"/>
    <lineage>
        <taxon>Eukaryota</taxon>
        <taxon>Metazoa</taxon>
        <taxon>Chordata</taxon>
        <taxon>Craniata</taxon>
        <taxon>Vertebrata</taxon>
        <taxon>Euteleostomi</taxon>
        <taxon>Amphibia</taxon>
        <taxon>Batrachia</taxon>
        <taxon>Anura</taxon>
        <taxon>Pelobatoidea</taxon>
        <taxon>Pelobatidae</taxon>
        <taxon>Pelobates</taxon>
    </lineage>
</organism>
<keyword evidence="3 6" id="KW-0732">Signal</keyword>
<feature type="domain" description="Macroglobulin" evidence="9">
    <location>
        <begin position="196"/>
        <end position="276"/>
    </location>
</feature>
<evidence type="ECO:0000259" key="7">
    <source>
        <dbReference type="Pfam" id="PF01835"/>
    </source>
</evidence>
<dbReference type="InterPro" id="IPR041555">
    <property type="entry name" value="MG3"/>
</dbReference>
<dbReference type="PROSITE" id="PS51257">
    <property type="entry name" value="PROKAR_LIPOPROTEIN"/>
    <property type="match status" value="1"/>
</dbReference>
<proteinExistence type="inferred from homology"/>
<protein>
    <submittedName>
        <fullName evidence="10">Alpha-2-macroglobulin 1</fullName>
    </submittedName>
</protein>
<name>A0AAD1WUK7_PELCU</name>
<dbReference type="EMBL" id="OW240922">
    <property type="protein sequence ID" value="CAH2322581.1"/>
    <property type="molecule type" value="Genomic_DNA"/>
</dbReference>
<dbReference type="Gene3D" id="2.60.40.10">
    <property type="entry name" value="Immunoglobulins"/>
    <property type="match status" value="1"/>
</dbReference>
<evidence type="ECO:0000256" key="4">
    <source>
        <dbReference type="ARBA" id="ARBA00022900"/>
    </source>
</evidence>
<feature type="domain" description="Macroglobulin" evidence="8">
    <location>
        <begin position="318"/>
        <end position="393"/>
    </location>
</feature>
<dbReference type="AlphaFoldDB" id="A0AAD1WUK7"/>
<accession>A0AAD1WUK7</accession>
<evidence type="ECO:0000256" key="5">
    <source>
        <dbReference type="ARBA" id="ARBA00023180"/>
    </source>
</evidence>
<sequence>MWRAAVVWVIGGVGCCREHAAQVVWVIGGVGSWSEDAAQVFWVIRGVGDSNECAAQVVWVLGGVGSCSECAAQVPPPHGGSEEVATVRTVGKGAVQFSQSKDVLIRRVGNGVVIQTDKPTYRPSQTVFFRILTLNEKFFTAKNKDSKSNRIAQWLDIKTSSGIVDLSFNLTSEPLLGTYTINVDNGQNMKTFVVQEEVLPRFEVTIDSPNAIERSESSFQLKVCGRYTYGKGVNGSAEVLICYSSYSKQDDGCFTETGQTDLQGCFSKSVQTQFYNISMFGYYYVYAIRIYATVEEAGTGVRMTSDKKIPLSFNAGTITFQEMDTYYKVGHPYRIKLMMQKNDGSPLKFFNAALQISFGNETITMESLANNMGYHVFTLDTSKWTGSVYLTVRSF</sequence>
<evidence type="ECO:0000256" key="2">
    <source>
        <dbReference type="ARBA" id="ARBA00022690"/>
    </source>
</evidence>
<evidence type="ECO:0000259" key="9">
    <source>
        <dbReference type="Pfam" id="PF17791"/>
    </source>
</evidence>
<gene>
    <name evidence="10" type="ORF">PECUL_23A006897</name>
</gene>
<dbReference type="Proteomes" id="UP001295444">
    <property type="component" value="Chromosome 11"/>
</dbReference>
<evidence type="ECO:0000256" key="1">
    <source>
        <dbReference type="ARBA" id="ARBA00010952"/>
    </source>
</evidence>
<dbReference type="GO" id="GO:0004867">
    <property type="term" value="F:serine-type endopeptidase inhibitor activity"/>
    <property type="evidence" value="ECO:0007669"/>
    <property type="project" value="UniProtKB-KW"/>
</dbReference>
<evidence type="ECO:0000259" key="8">
    <source>
        <dbReference type="Pfam" id="PF17789"/>
    </source>
</evidence>
<keyword evidence="11" id="KW-1185">Reference proteome</keyword>
<dbReference type="PANTHER" id="PTHR11412:SF182">
    <property type="entry name" value="ALPHA-2-MACROGLOBULIN-LIKE PROTEIN 1"/>
    <property type="match status" value="1"/>
</dbReference>
<dbReference type="Pfam" id="PF17791">
    <property type="entry name" value="MG3"/>
    <property type="match status" value="1"/>
</dbReference>